<keyword evidence="4" id="KW-1185">Reference proteome</keyword>
<dbReference type="InterPro" id="IPR001466">
    <property type="entry name" value="Beta-lactam-related"/>
</dbReference>
<organism evidence="3 4">
    <name type="scientific">Belliella alkalica</name>
    <dbReference type="NCBI Taxonomy" id="1730871"/>
    <lineage>
        <taxon>Bacteria</taxon>
        <taxon>Pseudomonadati</taxon>
        <taxon>Bacteroidota</taxon>
        <taxon>Cytophagia</taxon>
        <taxon>Cytophagales</taxon>
        <taxon>Cyclobacteriaceae</taxon>
        <taxon>Belliella</taxon>
    </lineage>
</organism>
<evidence type="ECO:0000313" key="4">
    <source>
        <dbReference type="Proteomes" id="UP001165430"/>
    </source>
</evidence>
<dbReference type="Pfam" id="PF00144">
    <property type="entry name" value="Beta-lactamase"/>
    <property type="match status" value="1"/>
</dbReference>
<reference evidence="3" key="1">
    <citation type="submission" date="2022-03" db="EMBL/GenBank/DDBJ databases">
        <title>De novo assembled genomes of Belliella spp. (Cyclobacteriaceae) strains.</title>
        <authorList>
            <person name="Szabo A."/>
            <person name="Korponai K."/>
            <person name="Felfoldi T."/>
        </authorList>
    </citation>
    <scope>NUCLEOTIDE SEQUENCE</scope>
    <source>
        <strain evidence="3">DSM 111903</strain>
    </source>
</reference>
<keyword evidence="1" id="KW-0732">Signal</keyword>
<accession>A0ABS9V9A3</accession>
<name>A0ABS9V9A3_9BACT</name>
<dbReference type="RefSeq" id="WP_241410105.1">
    <property type="nucleotide sequence ID" value="NZ_JAKZGO010000002.1"/>
</dbReference>
<dbReference type="PANTHER" id="PTHR43283:SF3">
    <property type="entry name" value="BETA-LACTAMASE FAMILY PROTEIN (AFU_ORTHOLOGUE AFUA_5G07500)"/>
    <property type="match status" value="1"/>
</dbReference>
<evidence type="ECO:0000256" key="1">
    <source>
        <dbReference type="SAM" id="SignalP"/>
    </source>
</evidence>
<dbReference type="SUPFAM" id="SSF56601">
    <property type="entry name" value="beta-lactamase/transpeptidase-like"/>
    <property type="match status" value="1"/>
</dbReference>
<dbReference type="PANTHER" id="PTHR43283">
    <property type="entry name" value="BETA-LACTAMASE-RELATED"/>
    <property type="match status" value="1"/>
</dbReference>
<proteinExistence type="predicted"/>
<evidence type="ECO:0000313" key="3">
    <source>
        <dbReference type="EMBL" id="MCH7412523.1"/>
    </source>
</evidence>
<evidence type="ECO:0000259" key="2">
    <source>
        <dbReference type="Pfam" id="PF00144"/>
    </source>
</evidence>
<dbReference type="InterPro" id="IPR012338">
    <property type="entry name" value="Beta-lactam/transpept-like"/>
</dbReference>
<protein>
    <submittedName>
        <fullName evidence="3">Beta-lactamase family protein</fullName>
    </submittedName>
</protein>
<dbReference type="Gene3D" id="3.40.710.10">
    <property type="entry name" value="DD-peptidase/beta-lactamase superfamily"/>
    <property type="match status" value="1"/>
</dbReference>
<dbReference type="Proteomes" id="UP001165430">
    <property type="component" value="Unassembled WGS sequence"/>
</dbReference>
<feature type="domain" description="Beta-lactamase-related" evidence="2">
    <location>
        <begin position="49"/>
        <end position="412"/>
    </location>
</feature>
<dbReference type="EMBL" id="JAKZGO010000002">
    <property type="protein sequence ID" value="MCH7412523.1"/>
    <property type="molecule type" value="Genomic_DNA"/>
</dbReference>
<comment type="caution">
    <text evidence="3">The sequence shown here is derived from an EMBL/GenBank/DDBJ whole genome shotgun (WGS) entry which is preliminary data.</text>
</comment>
<feature type="signal peptide" evidence="1">
    <location>
        <begin position="1"/>
        <end position="21"/>
    </location>
</feature>
<dbReference type="InterPro" id="IPR050789">
    <property type="entry name" value="Diverse_Enzym_Activities"/>
</dbReference>
<gene>
    <name evidence="3" type="ORF">MM213_03425</name>
</gene>
<feature type="chain" id="PRO_5045405011" evidence="1">
    <location>
        <begin position="22"/>
        <end position="433"/>
    </location>
</feature>
<sequence length="433" mass="48227">MKKLIYLIIITLIFSNSNLFAQSLGTVNFETKNASVQNKYLQDSLDNIDHLLKKAIDEKWIAGAVAFVAIDGEIVYNKAFGHKNISQNNNMAVDDIFRIASMSKPITSIAIMKLQEAGKLNYDDPVSKYIPEFANPKILIDVNPSDSSFTSKPAKNEITIHHLLTHTSGISYGFADTTMNKLYSKAGIIDLTTLKPIRIEENVAKLGQIPIKHEPGEKFTYGLGIDVLGRVVEVASGMSFDAYLKENIFDPLEMNDTRFYFDDDAHASRLTTMYANTRSEPLVEFPEDPNRDLSGNFPIKGAKTYFSGGAGLSSTAQDYFKFCQMVLNDGEYDGVRILKKETIQNAKKNMIGDVRVGKDHFSYGYQIAAIDGDLRFGRKPGKISWGGAFQTTFWMDPTRGVVAILLTQVYPSIHSQKLYGPFEQTVNGAVLED</sequence>